<feature type="compositionally biased region" description="Polar residues" evidence="1">
    <location>
        <begin position="460"/>
        <end position="472"/>
    </location>
</feature>
<feature type="compositionally biased region" description="Polar residues" evidence="1">
    <location>
        <begin position="830"/>
        <end position="848"/>
    </location>
</feature>
<dbReference type="PANTHER" id="PTHR11750:SF26">
    <property type="entry name" value="PROTEIN N-TERMINAL AMIDASE"/>
    <property type="match status" value="1"/>
</dbReference>
<dbReference type="GO" id="GO:0070773">
    <property type="term" value="F:protein-N-terminal glutamine amidohydrolase activity"/>
    <property type="evidence" value="ECO:0007669"/>
    <property type="project" value="InterPro"/>
</dbReference>
<evidence type="ECO:0000259" key="2">
    <source>
        <dbReference type="PROSITE" id="PS50263"/>
    </source>
</evidence>
<dbReference type="GO" id="GO:0030163">
    <property type="term" value="P:protein catabolic process"/>
    <property type="evidence" value="ECO:0007669"/>
    <property type="project" value="TreeGrafter"/>
</dbReference>
<feature type="compositionally biased region" description="Pro residues" evidence="1">
    <location>
        <begin position="379"/>
        <end position="393"/>
    </location>
</feature>
<feature type="region of interest" description="Disordered" evidence="1">
    <location>
        <begin position="526"/>
        <end position="595"/>
    </location>
</feature>
<accession>A0A084QBE0</accession>
<feature type="compositionally biased region" description="Basic and acidic residues" evidence="1">
    <location>
        <begin position="701"/>
        <end position="717"/>
    </location>
</feature>
<keyword evidence="4" id="KW-1185">Reference proteome</keyword>
<feature type="region of interest" description="Disordered" evidence="1">
    <location>
        <begin position="287"/>
        <end position="418"/>
    </location>
</feature>
<name>A0A084QBE0_STAC4</name>
<reference evidence="3 4" key="1">
    <citation type="journal article" date="2014" name="BMC Genomics">
        <title>Comparative genome sequencing reveals chemotype-specific gene clusters in the toxigenic black mold Stachybotrys.</title>
        <authorList>
            <person name="Semeiks J."/>
            <person name="Borek D."/>
            <person name="Otwinowski Z."/>
            <person name="Grishin N.V."/>
        </authorList>
    </citation>
    <scope>NUCLEOTIDE SEQUENCE [LARGE SCALE GENOMIC DNA]</scope>
    <source>
        <strain evidence="3 4">IBT 40285</strain>
    </source>
</reference>
<dbReference type="OrthoDB" id="201515at2759"/>
<feature type="region of interest" description="Disordered" evidence="1">
    <location>
        <begin position="701"/>
        <end position="872"/>
    </location>
</feature>
<dbReference type="Pfam" id="PF00795">
    <property type="entry name" value="CN_hydrolase"/>
    <property type="match status" value="1"/>
</dbReference>
<dbReference type="GO" id="GO:0008418">
    <property type="term" value="F:protein-N-terminal asparagine amidohydrolase activity"/>
    <property type="evidence" value="ECO:0007669"/>
    <property type="project" value="InterPro"/>
</dbReference>
<dbReference type="Proteomes" id="UP000028524">
    <property type="component" value="Unassembled WGS sequence"/>
</dbReference>
<feature type="compositionally biased region" description="Polar residues" evidence="1">
    <location>
        <begin position="737"/>
        <end position="755"/>
    </location>
</feature>
<dbReference type="OMA" id="MAWITND"/>
<dbReference type="InterPro" id="IPR039703">
    <property type="entry name" value="Nta1"/>
</dbReference>
<feature type="compositionally biased region" description="Polar residues" evidence="1">
    <location>
        <begin position="408"/>
        <end position="418"/>
    </location>
</feature>
<dbReference type="SUPFAM" id="SSF56317">
    <property type="entry name" value="Carbon-nitrogen hydrolase"/>
    <property type="match status" value="1"/>
</dbReference>
<dbReference type="Gene3D" id="3.60.110.10">
    <property type="entry name" value="Carbon-nitrogen hydrolase"/>
    <property type="match status" value="1"/>
</dbReference>
<evidence type="ECO:0000256" key="1">
    <source>
        <dbReference type="SAM" id="MobiDB-lite"/>
    </source>
</evidence>
<feature type="region of interest" description="Disordered" evidence="1">
    <location>
        <begin position="460"/>
        <end position="508"/>
    </location>
</feature>
<feature type="compositionally biased region" description="Basic and acidic residues" evidence="1">
    <location>
        <begin position="491"/>
        <end position="508"/>
    </location>
</feature>
<dbReference type="AlphaFoldDB" id="A0A084QBE0"/>
<protein>
    <recommendedName>
        <fullName evidence="2">CN hydrolase domain-containing protein</fullName>
    </recommendedName>
</protein>
<dbReference type="HOGENOM" id="CLU_009854_2_0_1"/>
<feature type="compositionally biased region" description="Low complexity" evidence="1">
    <location>
        <begin position="328"/>
        <end position="351"/>
    </location>
</feature>
<evidence type="ECO:0000313" key="3">
    <source>
        <dbReference type="EMBL" id="KFA61275.1"/>
    </source>
</evidence>
<dbReference type="STRING" id="1283841.A0A084QBE0"/>
<dbReference type="CDD" id="cd07566">
    <property type="entry name" value="ScNTA1_like"/>
    <property type="match status" value="1"/>
</dbReference>
<feature type="region of interest" description="Disordered" evidence="1">
    <location>
        <begin position="913"/>
        <end position="940"/>
    </location>
</feature>
<proteinExistence type="predicted"/>
<sequence>MRIGCLQFAPQVGDIDNNLNRADAVLNRNEPEDLDVLVLPELAFSGYNFKSLQDISPFLEPAGSGISALWTRTTALKYDCTVITGYPEKVDPSLKWPTGPEYYNAAIVVNGDGETIANYRKSHLYYTDETWALEGPHGFYSGFIPGLGPTAMGICMDLNPYKFETPWHKFEFAHHALDCDARLVIVSMAWITQEEARLFSRMPQEPDMNTLMYWITRLEPIIRTESDEEVIVVFANRTGTEGEVTYAGTSAVVGIKSGEVRLYGILGRGDKELLVVDTDSEPYAKIVIRPETEALRTEPKKSEPASHRRSESSGTNDSSHASKKSDKASQAGSKSSTKSSSRSTAGSSQKGRQSSNSTYRRDDLSVTVQSKETWERPADSPPPVHTPTAPSPTPHSMRPRLTIPPAHSMTQRYLDSQSPASYVGTPAIPTPALILGGEVKFYGPNSASSISPVYDFESRFSNSTIDSPQTHMKPTPRLPESSRYTPVTETHSLDFDRESEGDNKRHSVRSDVSVWNNYQGRAPNIVAYPSPALQDKSRDKGSSRATSRTPAPESTLHATGTPLPERPSSPKSRHASRSRGLERSNSAAARAPDLESMHRKLEDIANRAESANGFHTPPPPPAHSSGDVGGQNGRISRTESRNQQYTPIHTESTSPGRAMSRMSIPIGMDSSIWPGATDRDATLYHDSSEPAILQAATLERLRASSDSNRGREIERPPTRTAVFQRDPIRSNVPANVGSRQISRGRQPGAESSPNPQVGEAAQQGRRGSRASNEPREPIDLTQFALIEEYPSPNCPVHGTRSRPGTEQGNHSRAEHPLSQDSTPSPKPKHPSQSGIQSTDEIMESTSEPPTRLARRVERPKTSSAVGLGKEVGDSKVAALSMRPFEGTLKTVVLEPKTPKAMVLIHDGDAVHGQERMTLPPLPTAEDDALLVDPRPKSANW</sequence>
<evidence type="ECO:0000313" key="4">
    <source>
        <dbReference type="Proteomes" id="UP000028524"/>
    </source>
</evidence>
<dbReference type="EMBL" id="KL660862">
    <property type="protein sequence ID" value="KFA61275.1"/>
    <property type="molecule type" value="Genomic_DNA"/>
</dbReference>
<feature type="compositionally biased region" description="Polar residues" evidence="1">
    <location>
        <begin position="641"/>
        <end position="655"/>
    </location>
</feature>
<feature type="domain" description="CN hydrolase" evidence="2">
    <location>
        <begin position="1"/>
        <end position="280"/>
    </location>
</feature>
<dbReference type="PANTHER" id="PTHR11750">
    <property type="entry name" value="PROTEIN N-TERMINAL AMIDASE"/>
    <property type="match status" value="1"/>
</dbReference>
<gene>
    <name evidence="3" type="ORF">S40285_05506</name>
</gene>
<feature type="compositionally biased region" description="Basic and acidic residues" evidence="1">
    <location>
        <begin position="288"/>
        <end position="311"/>
    </location>
</feature>
<dbReference type="PROSITE" id="PS50263">
    <property type="entry name" value="CN_HYDROLASE"/>
    <property type="match status" value="1"/>
</dbReference>
<dbReference type="InParanoid" id="A0A084QBE0"/>
<dbReference type="InterPro" id="IPR036526">
    <property type="entry name" value="C-N_Hydrolase_sf"/>
</dbReference>
<dbReference type="InterPro" id="IPR003010">
    <property type="entry name" value="C-N_Hydrolase"/>
</dbReference>
<organism evidence="3 4">
    <name type="scientific">Stachybotrys chlorohalonatus (strain IBT 40285)</name>
    <dbReference type="NCBI Taxonomy" id="1283841"/>
    <lineage>
        <taxon>Eukaryota</taxon>
        <taxon>Fungi</taxon>
        <taxon>Dikarya</taxon>
        <taxon>Ascomycota</taxon>
        <taxon>Pezizomycotina</taxon>
        <taxon>Sordariomycetes</taxon>
        <taxon>Hypocreomycetidae</taxon>
        <taxon>Hypocreales</taxon>
        <taxon>Stachybotryaceae</taxon>
        <taxon>Stachybotrys</taxon>
    </lineage>
</organism>
<feature type="region of interest" description="Disordered" evidence="1">
    <location>
        <begin position="610"/>
        <end position="661"/>
    </location>
</feature>